<dbReference type="EMBL" id="JABBWK010000146">
    <property type="protein sequence ID" value="KAG1889817.1"/>
    <property type="molecule type" value="Genomic_DNA"/>
</dbReference>
<dbReference type="GeneID" id="64670431"/>
<evidence type="ECO:0000313" key="1">
    <source>
        <dbReference type="EMBL" id="KAG1889817.1"/>
    </source>
</evidence>
<dbReference type="Proteomes" id="UP001195769">
    <property type="component" value="Unassembled WGS sequence"/>
</dbReference>
<keyword evidence="2" id="KW-1185">Reference proteome</keyword>
<comment type="caution">
    <text evidence="1">The sequence shown here is derived from an EMBL/GenBank/DDBJ whole genome shotgun (WGS) entry which is preliminary data.</text>
</comment>
<accession>A0AAD4DQP9</accession>
<gene>
    <name evidence="1" type="ORF">F5891DRAFT_965030</name>
</gene>
<protein>
    <submittedName>
        <fullName evidence="1">Uncharacterized protein</fullName>
    </submittedName>
</protein>
<dbReference type="RefSeq" id="XP_041217678.1">
    <property type="nucleotide sequence ID" value="XM_041376133.1"/>
</dbReference>
<sequence>MVLCFFDIQNIVALRATCHHNATLTDSFLQRRRDRILRYFISDVPAFMKFMQTSNAVISGSSALRLILAVADTTWPMSDLDLYIPLSSGPSATEFFHRFGYDIIPYPPPKTKYGSKKVRSVVAAVQGSRKIDIVLSCDGRPILPIFQFHSSVVMNYFTPTTIFSAYPALTLQFKGLINPMACTRHHMLPPRTMRALIKYANRGFEFASSGLAWTCTENHTCAQTFECPLRARTSFDSACLNVSFSSPISSSDLTPCGVKEMYGWLLGGFHCREQDREFSPYVFYTPLSR</sequence>
<dbReference type="AlphaFoldDB" id="A0AAD4DQP9"/>
<proteinExistence type="predicted"/>
<evidence type="ECO:0000313" key="2">
    <source>
        <dbReference type="Proteomes" id="UP001195769"/>
    </source>
</evidence>
<reference evidence="1" key="1">
    <citation type="journal article" date="2020" name="New Phytol.">
        <title>Comparative genomics reveals dynamic genome evolution in host specialist ectomycorrhizal fungi.</title>
        <authorList>
            <person name="Lofgren L.A."/>
            <person name="Nguyen N.H."/>
            <person name="Vilgalys R."/>
            <person name="Ruytinx J."/>
            <person name="Liao H.L."/>
            <person name="Branco S."/>
            <person name="Kuo A."/>
            <person name="LaButti K."/>
            <person name="Lipzen A."/>
            <person name="Andreopoulos W."/>
            <person name="Pangilinan J."/>
            <person name="Riley R."/>
            <person name="Hundley H."/>
            <person name="Na H."/>
            <person name="Barry K."/>
            <person name="Grigoriev I.V."/>
            <person name="Stajich J.E."/>
            <person name="Kennedy P.G."/>
        </authorList>
    </citation>
    <scope>NUCLEOTIDE SEQUENCE</scope>
    <source>
        <strain evidence="1">FC203</strain>
    </source>
</reference>
<name>A0AAD4DQP9_9AGAM</name>
<organism evidence="1 2">
    <name type="scientific">Suillus fuscotomentosus</name>
    <dbReference type="NCBI Taxonomy" id="1912939"/>
    <lineage>
        <taxon>Eukaryota</taxon>
        <taxon>Fungi</taxon>
        <taxon>Dikarya</taxon>
        <taxon>Basidiomycota</taxon>
        <taxon>Agaricomycotina</taxon>
        <taxon>Agaricomycetes</taxon>
        <taxon>Agaricomycetidae</taxon>
        <taxon>Boletales</taxon>
        <taxon>Suillineae</taxon>
        <taxon>Suillaceae</taxon>
        <taxon>Suillus</taxon>
    </lineage>
</organism>